<sequence length="490" mass="55539">MATTQLESFYKHFVKAMHEGNAAIFAGAGLSKASGFVDWKGLLKEIADDLNLNIDQETDLIAVAQYHHNKQMNRAKLDRLIVEAFTKDTALSDNHRLLANLPLDTVWTTNYDKLIEQAFTEAHRRVDVKKTPENLQHPLPERNVTIYKMHGDVDSPQDAVLTREDYETYDLHRELFSIKLKGDLIGKTFLFVGFSFTDPNIEYILSRIRGLRGKDKGEHYCVMRWPEKPARTEFRQVRGYQAAKARYEYDRTKLELRIADLKRYGIDAIMVDEYSDLTKILAELNRRVHLRDIFFSGSTHTYEPLGEPRLDDLCRRLARKLIDSGLNIVSGVGIGLGGKVIVGAMEALYAKHYYDATSRLFLRPFPEQPPAGMALKDFWTRYRKEMIARAGICIFVSGNKLDASTGEVVEADGVVEEFEIGSHFGKYLIPIGATGHAARKLWQRVSSDLDRYFPEGGVKGHFKVLGKETSTCEELVDAVSGILKQVKAVS</sequence>
<evidence type="ECO:0000256" key="1">
    <source>
        <dbReference type="ARBA" id="ARBA00022801"/>
    </source>
</evidence>
<protein>
    <recommendedName>
        <fullName evidence="6">NAD(+) hydrolase ThsA</fullName>
        <ecNumber evidence="4">3.2.2.5</ecNumber>
    </recommendedName>
</protein>
<evidence type="ECO:0000256" key="8">
    <source>
        <dbReference type="PROSITE-ProRule" id="PRU00236"/>
    </source>
</evidence>
<dbReference type="Proteomes" id="UP000319576">
    <property type="component" value="Chromosome"/>
</dbReference>
<comment type="similarity">
    <text evidence="5">Belongs to the soluble Thoeris ThsA family.</text>
</comment>
<dbReference type="Pfam" id="PF13289">
    <property type="entry name" value="SIR2_2"/>
    <property type="match status" value="1"/>
</dbReference>
<evidence type="ECO:0000256" key="3">
    <source>
        <dbReference type="ARBA" id="ARBA00023118"/>
    </source>
</evidence>
<evidence type="ECO:0000256" key="5">
    <source>
        <dbReference type="ARBA" id="ARBA00035014"/>
    </source>
</evidence>
<comment type="catalytic activity">
    <reaction evidence="7">
        <text>NAD(+) + H2O = ADP-D-ribose + nicotinamide + H(+)</text>
        <dbReference type="Rhea" id="RHEA:16301"/>
        <dbReference type="ChEBI" id="CHEBI:15377"/>
        <dbReference type="ChEBI" id="CHEBI:15378"/>
        <dbReference type="ChEBI" id="CHEBI:17154"/>
        <dbReference type="ChEBI" id="CHEBI:57540"/>
        <dbReference type="ChEBI" id="CHEBI:57967"/>
        <dbReference type="EC" id="3.2.2.5"/>
    </reaction>
    <physiologicalReaction direction="left-to-right" evidence="7">
        <dbReference type="Rhea" id="RHEA:16302"/>
    </physiologicalReaction>
</comment>
<gene>
    <name evidence="10" type="ORF">ETAA1_55360</name>
</gene>
<proteinExistence type="inferred from homology"/>
<dbReference type="InterPro" id="IPR026590">
    <property type="entry name" value="Ssirtuin_cat_dom"/>
</dbReference>
<dbReference type="InterPro" id="IPR029035">
    <property type="entry name" value="DHS-like_NAD/FAD-binding_dom"/>
</dbReference>
<keyword evidence="11" id="KW-1185">Reference proteome</keyword>
<keyword evidence="3" id="KW-0051">Antiviral defense</keyword>
<comment type="caution">
    <text evidence="8">Lacks conserved residue(s) required for the propagation of feature annotation.</text>
</comment>
<dbReference type="AlphaFoldDB" id="A0A517Y1B2"/>
<keyword evidence="2" id="KW-0520">NAD</keyword>
<dbReference type="Pfam" id="PF18185">
    <property type="entry name" value="STALD"/>
    <property type="match status" value="1"/>
</dbReference>
<evidence type="ECO:0000313" key="11">
    <source>
        <dbReference type="Proteomes" id="UP000319576"/>
    </source>
</evidence>
<name>A0A517Y1B2_9BACT</name>
<dbReference type="SUPFAM" id="SSF102405">
    <property type="entry name" value="MCP/YpsA-like"/>
    <property type="match status" value="1"/>
</dbReference>
<dbReference type="SUPFAM" id="SSF52467">
    <property type="entry name" value="DHS-like NAD/FAD-binding domain"/>
    <property type="match status" value="1"/>
</dbReference>
<keyword evidence="1" id="KW-0378">Hydrolase</keyword>
<reference evidence="10 11" key="1">
    <citation type="submission" date="2019-02" db="EMBL/GenBank/DDBJ databases">
        <title>Deep-cultivation of Planctomycetes and their phenomic and genomic characterization uncovers novel biology.</title>
        <authorList>
            <person name="Wiegand S."/>
            <person name="Jogler M."/>
            <person name="Boedeker C."/>
            <person name="Pinto D."/>
            <person name="Vollmers J."/>
            <person name="Rivas-Marin E."/>
            <person name="Kohn T."/>
            <person name="Peeters S.H."/>
            <person name="Heuer A."/>
            <person name="Rast P."/>
            <person name="Oberbeckmann S."/>
            <person name="Bunk B."/>
            <person name="Jeske O."/>
            <person name="Meyerdierks A."/>
            <person name="Storesund J.E."/>
            <person name="Kallscheuer N."/>
            <person name="Luecker S."/>
            <person name="Lage O.M."/>
            <person name="Pohl T."/>
            <person name="Merkel B.J."/>
            <person name="Hornburger P."/>
            <person name="Mueller R.-W."/>
            <person name="Bruemmer F."/>
            <person name="Labrenz M."/>
            <person name="Spormann A.M."/>
            <person name="Op den Camp H."/>
            <person name="Overmann J."/>
            <person name="Amann R."/>
            <person name="Jetten M.S.M."/>
            <person name="Mascher T."/>
            <person name="Medema M.H."/>
            <person name="Devos D.P."/>
            <person name="Kaster A.-K."/>
            <person name="Ovreas L."/>
            <person name="Rohde M."/>
            <person name="Galperin M.Y."/>
            <person name="Jogler C."/>
        </authorList>
    </citation>
    <scope>NUCLEOTIDE SEQUENCE [LARGE SCALE GENOMIC DNA]</scope>
    <source>
        <strain evidence="10 11">ETA_A1</strain>
    </source>
</reference>
<feature type="domain" description="Deacetylase sirtuin-type" evidence="9">
    <location>
        <begin position="3"/>
        <end position="308"/>
    </location>
</feature>
<dbReference type="PROSITE" id="PS50305">
    <property type="entry name" value="SIRTUIN"/>
    <property type="match status" value="1"/>
</dbReference>
<dbReference type="KEGG" id="uli:ETAA1_55360"/>
<evidence type="ECO:0000256" key="7">
    <source>
        <dbReference type="ARBA" id="ARBA00047575"/>
    </source>
</evidence>
<organism evidence="10 11">
    <name type="scientific">Urbifossiella limnaea</name>
    <dbReference type="NCBI Taxonomy" id="2528023"/>
    <lineage>
        <taxon>Bacteria</taxon>
        <taxon>Pseudomonadati</taxon>
        <taxon>Planctomycetota</taxon>
        <taxon>Planctomycetia</taxon>
        <taxon>Gemmatales</taxon>
        <taxon>Gemmataceae</taxon>
        <taxon>Urbifossiella</taxon>
    </lineage>
</organism>
<evidence type="ECO:0000256" key="4">
    <source>
        <dbReference type="ARBA" id="ARBA00034327"/>
    </source>
</evidence>
<dbReference type="CDD" id="cd01406">
    <property type="entry name" value="SIR2-like"/>
    <property type="match status" value="1"/>
</dbReference>
<dbReference type="EC" id="3.2.2.5" evidence="4"/>
<accession>A0A517Y1B2</accession>
<dbReference type="InterPro" id="IPR041486">
    <property type="entry name" value="ThsA_STALD"/>
</dbReference>
<evidence type="ECO:0000256" key="2">
    <source>
        <dbReference type="ARBA" id="ARBA00023027"/>
    </source>
</evidence>
<evidence type="ECO:0000256" key="6">
    <source>
        <dbReference type="ARBA" id="ARBA00035033"/>
    </source>
</evidence>
<dbReference type="GO" id="GO:0003953">
    <property type="term" value="F:NAD+ nucleosidase activity"/>
    <property type="evidence" value="ECO:0007669"/>
    <property type="project" value="UniProtKB-EC"/>
</dbReference>
<evidence type="ECO:0000313" key="10">
    <source>
        <dbReference type="EMBL" id="QDU23535.1"/>
    </source>
</evidence>
<dbReference type="RefSeq" id="WP_202920441.1">
    <property type="nucleotide sequence ID" value="NZ_CP036273.1"/>
</dbReference>
<evidence type="ECO:0000259" key="9">
    <source>
        <dbReference type="PROSITE" id="PS50305"/>
    </source>
</evidence>
<dbReference type="GO" id="GO:0051607">
    <property type="term" value="P:defense response to virus"/>
    <property type="evidence" value="ECO:0007669"/>
    <property type="project" value="UniProtKB-KW"/>
</dbReference>
<dbReference type="EMBL" id="CP036273">
    <property type="protein sequence ID" value="QDU23535.1"/>
    <property type="molecule type" value="Genomic_DNA"/>
</dbReference>